<evidence type="ECO:0000313" key="1">
    <source>
        <dbReference type="EMBL" id="SPE31284.1"/>
    </source>
</evidence>
<protein>
    <submittedName>
        <fullName evidence="1">Uncharacterized protein</fullName>
    </submittedName>
</protein>
<dbReference type="EMBL" id="OKRB01000149">
    <property type="protein sequence ID" value="SPE31284.1"/>
    <property type="molecule type" value="Genomic_DNA"/>
</dbReference>
<sequence>MNLTIQLPDEDVPALKAKATALGLSAQQYALHVLEQDLVPEWLRKSWESAKEAGLDQLSMDEIDTEIAAARKAQREAKPRPGE</sequence>
<gene>
    <name evidence="1" type="ORF">SBA5_870013</name>
</gene>
<organism evidence="1 2">
    <name type="scientific">Candidatus Sulfuritelmatomonas gaucii</name>
    <dbReference type="NCBI Taxonomy" id="2043161"/>
    <lineage>
        <taxon>Bacteria</taxon>
        <taxon>Pseudomonadati</taxon>
        <taxon>Acidobacteriota</taxon>
        <taxon>Terriglobia</taxon>
        <taxon>Terriglobales</taxon>
        <taxon>Acidobacteriaceae</taxon>
        <taxon>Candidatus Sulfuritelmatomonas</taxon>
    </lineage>
</organism>
<accession>A0A2N9M743</accession>
<reference evidence="2" key="1">
    <citation type="submission" date="2018-02" db="EMBL/GenBank/DDBJ databases">
        <authorList>
            <person name="Hausmann B."/>
        </authorList>
    </citation>
    <scope>NUCLEOTIDE SEQUENCE [LARGE SCALE GENOMIC DNA]</scope>
    <source>
        <strain evidence="2">Peat soil MAG SbA5</strain>
    </source>
</reference>
<evidence type="ECO:0000313" key="2">
    <source>
        <dbReference type="Proteomes" id="UP000239735"/>
    </source>
</evidence>
<dbReference type="Proteomes" id="UP000239735">
    <property type="component" value="Unassembled WGS sequence"/>
</dbReference>
<dbReference type="AlphaFoldDB" id="A0A2N9M743"/>
<proteinExistence type="predicted"/>
<dbReference type="OrthoDB" id="963251at2"/>
<name>A0A2N9M743_9BACT</name>